<dbReference type="PANTHER" id="PTHR46520">
    <property type="entry name" value="SERINE BETA-LACTAMASE-LIKE PROTEIN LACTB, MITOCHONDRIAL"/>
    <property type="match status" value="1"/>
</dbReference>
<protein>
    <submittedName>
        <fullName evidence="3">Beta-lactamase family protein</fullName>
    </submittedName>
</protein>
<evidence type="ECO:0000259" key="2">
    <source>
        <dbReference type="Pfam" id="PF00144"/>
    </source>
</evidence>
<reference evidence="3" key="2">
    <citation type="submission" date="2020-09" db="EMBL/GenBank/DDBJ databases">
        <authorList>
            <person name="Wu Z."/>
        </authorList>
    </citation>
    <scope>NUCLEOTIDE SEQUENCE</scope>
    <source>
        <strain evidence="3">SC17</strain>
    </source>
</reference>
<keyword evidence="1" id="KW-0732">Signal</keyword>
<evidence type="ECO:0000256" key="1">
    <source>
        <dbReference type="SAM" id="SignalP"/>
    </source>
</evidence>
<dbReference type="InterPro" id="IPR012338">
    <property type="entry name" value="Beta-lactam/transpept-like"/>
</dbReference>
<gene>
    <name evidence="3" type="ORF">ICJ84_03640</name>
</gene>
<reference evidence="3" key="1">
    <citation type="journal article" date="2013" name="Int. J. Syst. Evol. Microbiol.">
        <title>Aestuariibaculum suncheonense gen. nov., sp. nov., a marine bacterium of the family Flavobacteriaceae isolated from a tidal flat and emended descriptions of the genera Gaetbulibacter and Tamlana.</title>
        <authorList>
            <person name="Jeong S.H."/>
            <person name="Park M.S."/>
            <person name="Jin H.M."/>
            <person name="Lee K."/>
            <person name="Park W."/>
            <person name="Jeon C.O."/>
        </authorList>
    </citation>
    <scope>NUCLEOTIDE SEQUENCE</scope>
    <source>
        <strain evidence="3">SC17</strain>
    </source>
</reference>
<organism evidence="3 4">
    <name type="scientific">Aestuariibaculum suncheonense</name>
    <dbReference type="NCBI Taxonomy" id="1028745"/>
    <lineage>
        <taxon>Bacteria</taxon>
        <taxon>Pseudomonadati</taxon>
        <taxon>Bacteroidota</taxon>
        <taxon>Flavobacteriia</taxon>
        <taxon>Flavobacteriales</taxon>
        <taxon>Flavobacteriaceae</taxon>
    </lineage>
</organism>
<dbReference type="GO" id="GO:0006508">
    <property type="term" value="P:proteolysis"/>
    <property type="evidence" value="ECO:0007669"/>
    <property type="project" value="TreeGrafter"/>
</dbReference>
<proteinExistence type="predicted"/>
<dbReference type="EMBL" id="JACVXC010000001">
    <property type="protein sequence ID" value="MBD0834524.1"/>
    <property type="molecule type" value="Genomic_DNA"/>
</dbReference>
<feature type="chain" id="PRO_5035174833" evidence="1">
    <location>
        <begin position="19"/>
        <end position="356"/>
    </location>
</feature>
<accession>A0A8J6UFU2</accession>
<dbReference type="RefSeq" id="WP_188214992.1">
    <property type="nucleotide sequence ID" value="NZ_BAABGH010000004.1"/>
</dbReference>
<evidence type="ECO:0000313" key="4">
    <source>
        <dbReference type="Proteomes" id="UP000602057"/>
    </source>
</evidence>
<keyword evidence="4" id="KW-1185">Reference proteome</keyword>
<name>A0A8J6UFU2_9FLAO</name>
<dbReference type="Pfam" id="PF00144">
    <property type="entry name" value="Beta-lactamase"/>
    <property type="match status" value="1"/>
</dbReference>
<dbReference type="InterPro" id="IPR001466">
    <property type="entry name" value="Beta-lactam-related"/>
</dbReference>
<feature type="domain" description="Beta-lactamase-related" evidence="2">
    <location>
        <begin position="32"/>
        <end position="340"/>
    </location>
</feature>
<dbReference type="GO" id="GO:0019216">
    <property type="term" value="P:regulation of lipid metabolic process"/>
    <property type="evidence" value="ECO:0007669"/>
    <property type="project" value="TreeGrafter"/>
</dbReference>
<dbReference type="GO" id="GO:0008233">
    <property type="term" value="F:peptidase activity"/>
    <property type="evidence" value="ECO:0007669"/>
    <property type="project" value="TreeGrafter"/>
</dbReference>
<comment type="caution">
    <text evidence="3">The sequence shown here is derived from an EMBL/GenBank/DDBJ whole genome shotgun (WGS) entry which is preliminary data.</text>
</comment>
<dbReference type="SUPFAM" id="SSF56601">
    <property type="entry name" value="beta-lactamase/transpeptidase-like"/>
    <property type="match status" value="1"/>
</dbReference>
<dbReference type="PANTHER" id="PTHR46520:SF1">
    <property type="entry name" value="SERINE BETA-LACTAMASE-LIKE PROTEIN LACTB, MITOCHONDRIAL"/>
    <property type="match status" value="1"/>
</dbReference>
<dbReference type="Proteomes" id="UP000602057">
    <property type="component" value="Unassembled WGS sequence"/>
</dbReference>
<dbReference type="AlphaFoldDB" id="A0A8J6UFU2"/>
<evidence type="ECO:0000313" key="3">
    <source>
        <dbReference type="EMBL" id="MBD0834524.1"/>
    </source>
</evidence>
<feature type="signal peptide" evidence="1">
    <location>
        <begin position="1"/>
        <end position="18"/>
    </location>
</feature>
<dbReference type="Gene3D" id="3.40.710.10">
    <property type="entry name" value="DD-peptidase/beta-lactamase superfamily"/>
    <property type="match status" value="1"/>
</dbReference>
<dbReference type="InterPro" id="IPR052794">
    <property type="entry name" value="Mito_Ser_Protease_LACTB"/>
</dbReference>
<sequence>MKRLFTPILYLSCLFALAQTSKNSKIEKAQTVAKRFLEKEHIPGMAISVSQHGNLIWSEGFGYTNLKTKTPVKPDETIFRIASISKTITAVTLGKLVDNGIVDLNKSVYDYLPDYPKKQYDFTVKQLGGNIAGIRHYKNNKEYALNKKMSISEGLRLFKYDPLLWKPGTKYRYSSPAFVLLSEVMQTAAKIPFNTLVCDSIFKPLHMSHSSMEISGVLVHNLTEFHKLNIVGKPVISKQVANEYKVAAGGFLSTSEDIVTFGNELITPQLISEKALSKLTTSQRLDNGYKTGYGIGLSIRTSVNNTPKYYHTGGGMGSSSILCVFPKEGIVICVLTNLSGVSMVNFGNTLEDIFLK</sequence>